<accession>A0ACB5TIC1</accession>
<protein>
    <submittedName>
        <fullName evidence="1">Unnamed protein product</fullName>
    </submittedName>
</protein>
<evidence type="ECO:0000313" key="2">
    <source>
        <dbReference type="Proteomes" id="UP001165101"/>
    </source>
</evidence>
<keyword evidence="2" id="KW-1185">Reference proteome</keyword>
<organism evidence="1 2">
    <name type="scientific">Candida boidinii</name>
    <name type="common">Yeast</name>
    <dbReference type="NCBI Taxonomy" id="5477"/>
    <lineage>
        <taxon>Eukaryota</taxon>
        <taxon>Fungi</taxon>
        <taxon>Dikarya</taxon>
        <taxon>Ascomycota</taxon>
        <taxon>Saccharomycotina</taxon>
        <taxon>Pichiomycetes</taxon>
        <taxon>Pichiales</taxon>
        <taxon>Pichiaceae</taxon>
        <taxon>Ogataea</taxon>
        <taxon>Ogataea/Candida clade</taxon>
    </lineage>
</organism>
<name>A0ACB5TIC1_CANBO</name>
<proteinExistence type="predicted"/>
<gene>
    <name evidence="1" type="ORF">Cboi01_000115400</name>
</gene>
<dbReference type="Proteomes" id="UP001165101">
    <property type="component" value="Unassembled WGS sequence"/>
</dbReference>
<sequence>MTGANIFEIMEEAHKALEEHLKSENAAQKALESVDSLTKISPIDNKKDKDTDELIKTISENFEKAKTEKMSKSEIFQLLFEKASINSKWSSHWYECSSGDLSVMLSAIKNYLLNDELELKDTKGYWTLEQDELLKKGNEDDIKELVKIHGTDNVEKRKSKFED</sequence>
<evidence type="ECO:0000313" key="1">
    <source>
        <dbReference type="EMBL" id="GME88906.1"/>
    </source>
</evidence>
<reference evidence="1" key="1">
    <citation type="submission" date="2023-04" db="EMBL/GenBank/DDBJ databases">
        <title>Candida boidinii NBRC 1967.</title>
        <authorList>
            <person name="Ichikawa N."/>
            <person name="Sato H."/>
            <person name="Tonouchi N."/>
        </authorList>
    </citation>
    <scope>NUCLEOTIDE SEQUENCE</scope>
    <source>
        <strain evidence="1">NBRC 1967</strain>
    </source>
</reference>
<dbReference type="EMBL" id="BSXV01000391">
    <property type="protein sequence ID" value="GME88906.1"/>
    <property type="molecule type" value="Genomic_DNA"/>
</dbReference>
<comment type="caution">
    <text evidence="1">The sequence shown here is derived from an EMBL/GenBank/DDBJ whole genome shotgun (WGS) entry which is preliminary data.</text>
</comment>